<dbReference type="InterPro" id="IPR050923">
    <property type="entry name" value="Cell_Proc_Reg/RNA_Proc"/>
</dbReference>
<dbReference type="Pfam" id="PF16697">
    <property type="entry name" value="Yop-YscD_cpl"/>
    <property type="match status" value="1"/>
</dbReference>
<proteinExistence type="predicted"/>
<evidence type="ECO:0000313" key="3">
    <source>
        <dbReference type="EMBL" id="UXI66659.1"/>
    </source>
</evidence>
<keyword evidence="1" id="KW-0812">Transmembrane</keyword>
<sequence length="297" mass="32238">MTEWTGQQMEIRARLSFPHGEHVDYVLRPGVCSIGSGTTNQIVLPVPGVASDHARIEVDNRGLTLAVTDPRARTHLNARPVREKGILRLGDILSIGTVQIMLKPDRDDVIRTTVPAAKNDGGAETRVRAIPPRVVLRGVSGSHFGRIVPVRVRLTIGRGSECDLVLDEPEMSRRHAMIENSGEGIYLRDLGSSNGTFVNGVQVRDAVLHPGDQIAFDRNRFLLEAPGLPLRDDEVTERSDTAAPAITQTMQAVDLPINRKPAAPEPAAGNGRNEIWWLIAAAALIACAIALLLFFGL</sequence>
<dbReference type="EMBL" id="CP104694">
    <property type="protein sequence ID" value="UXI66659.1"/>
    <property type="molecule type" value="Genomic_DNA"/>
</dbReference>
<dbReference type="PANTHER" id="PTHR23308">
    <property type="entry name" value="NUCLEAR INHIBITOR OF PROTEIN PHOSPHATASE-1"/>
    <property type="match status" value="1"/>
</dbReference>
<dbReference type="PROSITE" id="PS50006">
    <property type="entry name" value="FHA_DOMAIN"/>
    <property type="match status" value="1"/>
</dbReference>
<keyword evidence="1" id="KW-1133">Transmembrane helix</keyword>
<reference evidence="3" key="1">
    <citation type="submission" date="2022-09" db="EMBL/GenBank/DDBJ databases">
        <title>Tahibacter sp. nov., isolated from a fresh water.</title>
        <authorList>
            <person name="Baek J.H."/>
            <person name="Lee J.K."/>
            <person name="Kim J.M."/>
            <person name="Jeon C.O."/>
        </authorList>
    </citation>
    <scope>NUCLEOTIDE SEQUENCE</scope>
    <source>
        <strain evidence="3">W38</strain>
    </source>
</reference>
<dbReference type="Proteomes" id="UP001064632">
    <property type="component" value="Chromosome"/>
</dbReference>
<dbReference type="SMART" id="SM00240">
    <property type="entry name" value="FHA"/>
    <property type="match status" value="2"/>
</dbReference>
<keyword evidence="4" id="KW-1185">Reference proteome</keyword>
<protein>
    <submittedName>
        <fullName evidence="3">FHA domain-containing protein</fullName>
    </submittedName>
</protein>
<dbReference type="InterPro" id="IPR032030">
    <property type="entry name" value="YscD_cytoplasmic_dom"/>
</dbReference>
<gene>
    <name evidence="3" type="ORF">N4264_18145</name>
</gene>
<evidence type="ECO:0000256" key="1">
    <source>
        <dbReference type="SAM" id="Phobius"/>
    </source>
</evidence>
<dbReference type="InterPro" id="IPR000253">
    <property type="entry name" value="FHA_dom"/>
</dbReference>
<dbReference type="SUPFAM" id="SSF49879">
    <property type="entry name" value="SMAD/FHA domain"/>
    <property type="match status" value="2"/>
</dbReference>
<dbReference type="Pfam" id="PF00498">
    <property type="entry name" value="FHA"/>
    <property type="match status" value="1"/>
</dbReference>
<dbReference type="CDD" id="cd00060">
    <property type="entry name" value="FHA"/>
    <property type="match status" value="2"/>
</dbReference>
<evidence type="ECO:0000313" key="4">
    <source>
        <dbReference type="Proteomes" id="UP001064632"/>
    </source>
</evidence>
<feature type="domain" description="FHA" evidence="2">
    <location>
        <begin position="154"/>
        <end position="203"/>
    </location>
</feature>
<keyword evidence="1" id="KW-0472">Membrane</keyword>
<dbReference type="RefSeq" id="WP_261693642.1">
    <property type="nucleotide sequence ID" value="NZ_CP104694.1"/>
</dbReference>
<accession>A0ABY6B9W7</accession>
<dbReference type="InterPro" id="IPR008984">
    <property type="entry name" value="SMAD_FHA_dom_sf"/>
</dbReference>
<organism evidence="3 4">
    <name type="scientific">Tahibacter amnicola</name>
    <dbReference type="NCBI Taxonomy" id="2976241"/>
    <lineage>
        <taxon>Bacteria</taxon>
        <taxon>Pseudomonadati</taxon>
        <taxon>Pseudomonadota</taxon>
        <taxon>Gammaproteobacteria</taxon>
        <taxon>Lysobacterales</taxon>
        <taxon>Rhodanobacteraceae</taxon>
        <taxon>Tahibacter</taxon>
    </lineage>
</organism>
<dbReference type="Gene3D" id="2.60.200.20">
    <property type="match status" value="2"/>
</dbReference>
<feature type="transmembrane region" description="Helical" evidence="1">
    <location>
        <begin position="275"/>
        <end position="295"/>
    </location>
</feature>
<evidence type="ECO:0000259" key="2">
    <source>
        <dbReference type="PROSITE" id="PS50006"/>
    </source>
</evidence>
<name>A0ABY6B9W7_9GAMM</name>